<dbReference type="Proteomes" id="UP000049023">
    <property type="component" value="Unassembled WGS sequence"/>
</dbReference>
<dbReference type="EMBL" id="CNFU01000478">
    <property type="protein sequence ID" value="CKR91584.1"/>
    <property type="molecule type" value="Genomic_DNA"/>
</dbReference>
<gene>
    <name evidence="1" type="ORF">ERS027661_02323</name>
</gene>
<accession>A0A655A0F3</accession>
<sequence length="200" mass="21342">MPALIFASSSSNAAPGSAQLTVSTTAVAISCGSRSSARTYSVTTARPWRVPHRVPVGVAELKMIGGHKDRGDPAGGGRSEQLRGGIRFVNQRGKHGFGLPRSRPHECQYSWTNMNIARPVLRGNVPGSQGTAGSEFGCAAWGVARDSAIPWLEDPVQPGRRRCGVHGLAPQPVLMPPEQEEPGIRRECLWSPIAGRYSVP</sequence>
<reference evidence="1 2" key="1">
    <citation type="submission" date="2015-03" db="EMBL/GenBank/DDBJ databases">
        <authorList>
            <consortium name="Pathogen Informatics"/>
        </authorList>
    </citation>
    <scope>NUCLEOTIDE SEQUENCE [LARGE SCALE GENOMIC DNA]</scope>
    <source>
        <strain evidence="1 2">Bir 187</strain>
    </source>
</reference>
<protein>
    <submittedName>
        <fullName evidence="1">Uncharacterized protein</fullName>
    </submittedName>
</protein>
<organism evidence="1 2">
    <name type="scientific">Mycobacterium tuberculosis</name>
    <dbReference type="NCBI Taxonomy" id="1773"/>
    <lineage>
        <taxon>Bacteria</taxon>
        <taxon>Bacillati</taxon>
        <taxon>Actinomycetota</taxon>
        <taxon>Actinomycetes</taxon>
        <taxon>Mycobacteriales</taxon>
        <taxon>Mycobacteriaceae</taxon>
        <taxon>Mycobacterium</taxon>
        <taxon>Mycobacterium tuberculosis complex</taxon>
    </lineage>
</organism>
<evidence type="ECO:0000313" key="2">
    <source>
        <dbReference type="Proteomes" id="UP000049023"/>
    </source>
</evidence>
<dbReference type="AlphaFoldDB" id="A0A655A0F3"/>
<evidence type="ECO:0000313" key="1">
    <source>
        <dbReference type="EMBL" id="CKR91584.1"/>
    </source>
</evidence>
<name>A0A655A0F3_MYCTX</name>
<proteinExistence type="predicted"/>